<dbReference type="EMBL" id="JABJXA010000176">
    <property type="protein sequence ID" value="MBB1261474.1"/>
    <property type="molecule type" value="Genomic_DNA"/>
</dbReference>
<reference evidence="4 5" key="1">
    <citation type="submission" date="2019-10" db="EMBL/GenBank/DDBJ databases">
        <title>Streptomyces sp. nov., a novel actinobacterium isolated from alkaline environment.</title>
        <authorList>
            <person name="Golinska P."/>
        </authorList>
    </citation>
    <scope>NUCLEOTIDE SEQUENCE [LARGE SCALE GENOMIC DNA]</scope>
    <source>
        <strain evidence="4 5">OF1</strain>
    </source>
</reference>
<feature type="compositionally biased region" description="Basic residues" evidence="1">
    <location>
        <begin position="193"/>
        <end position="203"/>
    </location>
</feature>
<accession>A0A5P0YU61</accession>
<dbReference type="Proteomes" id="UP000320857">
    <property type="component" value="Unassembled WGS sequence"/>
</dbReference>
<dbReference type="Pfam" id="PF14325">
    <property type="entry name" value="DUF4383"/>
    <property type="match status" value="1"/>
</dbReference>
<evidence type="ECO:0000313" key="5">
    <source>
        <dbReference type="Proteomes" id="UP000320857"/>
    </source>
</evidence>
<evidence type="ECO:0000256" key="1">
    <source>
        <dbReference type="SAM" id="MobiDB-lite"/>
    </source>
</evidence>
<evidence type="ECO:0000313" key="3">
    <source>
        <dbReference type="EMBL" id="MBB1261474.1"/>
    </source>
</evidence>
<gene>
    <name evidence="4" type="ORF">FNX44_018460</name>
    <name evidence="3" type="ORF">H3147_22065</name>
</gene>
<dbReference type="AlphaFoldDB" id="A0A5P0YU61"/>
<keyword evidence="2" id="KW-0812">Transmembrane</keyword>
<evidence type="ECO:0000313" key="6">
    <source>
        <dbReference type="Proteomes" id="UP000517765"/>
    </source>
</evidence>
<keyword evidence="2" id="KW-0472">Membrane</keyword>
<keyword evidence="5" id="KW-1185">Reference proteome</keyword>
<comment type="caution">
    <text evidence="4">The sequence shown here is derived from an EMBL/GenBank/DDBJ whole genome shotgun (WGS) entry which is preliminary data.</text>
</comment>
<dbReference type="RefSeq" id="WP_143649381.1">
    <property type="nucleotide sequence ID" value="NZ_JABJXA010000176.1"/>
</dbReference>
<feature type="transmembrane region" description="Helical" evidence="2">
    <location>
        <begin position="31"/>
        <end position="52"/>
    </location>
</feature>
<evidence type="ECO:0000313" key="4">
    <source>
        <dbReference type="EMBL" id="MQS03818.1"/>
    </source>
</evidence>
<keyword evidence="2" id="KW-1133">Transmembrane helix</keyword>
<feature type="region of interest" description="Disordered" evidence="1">
    <location>
        <begin position="162"/>
        <end position="203"/>
    </location>
</feature>
<proteinExistence type="predicted"/>
<reference evidence="3" key="3">
    <citation type="journal article" name="Syst. Appl. Microbiol.">
        <title>Streptomyces alkaliterrae sp. nov., isolated from an alkaline soil, and emended descriptions of Streptomyces alkaliphilus, Streptomyces calidiresistens and Streptomyces durbertensis.</title>
        <authorList>
            <person name="Swiecimska M."/>
            <person name="Golinska P."/>
            <person name="Nouioui I."/>
            <person name="Wypij M."/>
            <person name="Rai M."/>
            <person name="Sangal V."/>
            <person name="Goodfellow M."/>
        </authorList>
    </citation>
    <scope>NUCLEOTIDE SEQUENCE</scope>
    <source>
        <strain evidence="3">OF8</strain>
    </source>
</reference>
<reference evidence="6" key="2">
    <citation type="submission" date="2020-05" db="EMBL/GenBank/DDBJ databases">
        <title>Classification of alakaliphilic streptomycetes isolated from an alkaline soil next to Lonar Crater, India and a proposal for the recognition of Streptomyces alkaliterrae sp. nov.</title>
        <authorList>
            <person name="Golinska P."/>
        </authorList>
    </citation>
    <scope>NUCLEOTIDE SEQUENCE [LARGE SCALE GENOMIC DNA]</scope>
    <source>
        <strain evidence="6">OF8</strain>
    </source>
</reference>
<feature type="transmembrane region" description="Helical" evidence="2">
    <location>
        <begin position="64"/>
        <end position="87"/>
    </location>
</feature>
<dbReference type="EMBL" id="VJYK02000206">
    <property type="protein sequence ID" value="MQS03818.1"/>
    <property type="molecule type" value="Genomic_DNA"/>
</dbReference>
<name>A0A5P0YU61_9ACTN</name>
<protein>
    <submittedName>
        <fullName evidence="4">DUF4383 domain-containing protein</fullName>
    </submittedName>
</protein>
<evidence type="ECO:0000256" key="2">
    <source>
        <dbReference type="SAM" id="Phobius"/>
    </source>
</evidence>
<feature type="transmembrane region" description="Helical" evidence="2">
    <location>
        <begin position="129"/>
        <end position="148"/>
    </location>
</feature>
<dbReference type="OrthoDB" id="5187794at2"/>
<feature type="transmembrane region" description="Helical" evidence="2">
    <location>
        <begin position="99"/>
        <end position="117"/>
    </location>
</feature>
<organism evidence="4 5">
    <name type="scientific">Streptomyces alkaliterrae</name>
    <dbReference type="NCBI Taxonomy" id="2213162"/>
    <lineage>
        <taxon>Bacteria</taxon>
        <taxon>Bacillati</taxon>
        <taxon>Actinomycetota</taxon>
        <taxon>Actinomycetes</taxon>
        <taxon>Kitasatosporales</taxon>
        <taxon>Streptomycetaceae</taxon>
        <taxon>Streptomyces</taxon>
    </lineage>
</organism>
<sequence length="203" mass="22014">MAASHALSHAFHRVNAELETHLPAGHPLSKVYRFGAGLMGVVLAAFGVLGLIDRVGFFSTGDTTIAGLSTNGALSVLSVGVGGVLFLSAMRGGNFASNVNVILGLAFLLSGFVNLALLETDWNFLNFRIQNVVFSFVVGLLLTLFGMYGRVAGRLPHDNPYWQARHPGEADRAARRRSLRQRRVEELPPKSALPRRRPGRPQQ</sequence>
<dbReference type="Proteomes" id="UP000517765">
    <property type="component" value="Unassembled WGS sequence"/>
</dbReference>